<dbReference type="PROSITE" id="PS51186">
    <property type="entry name" value="GNAT"/>
    <property type="match status" value="2"/>
</dbReference>
<dbReference type="PIRSF" id="PIRSF021524">
    <property type="entry name" value="MSH_acetyltransferase"/>
    <property type="match status" value="1"/>
</dbReference>
<organism evidence="5">
    <name type="scientific">freshwater metagenome</name>
    <dbReference type="NCBI Taxonomy" id="449393"/>
    <lineage>
        <taxon>unclassified sequences</taxon>
        <taxon>metagenomes</taxon>
        <taxon>ecological metagenomes</taxon>
    </lineage>
</organism>
<protein>
    <submittedName>
        <fullName evidence="5">Unannotated protein</fullName>
    </submittedName>
</protein>
<dbReference type="InterPro" id="IPR050832">
    <property type="entry name" value="Bact_Acetyltransf"/>
</dbReference>
<proteinExistence type="predicted"/>
<dbReference type="SUPFAM" id="SSF55729">
    <property type="entry name" value="Acyl-CoA N-acyltransferases (Nat)"/>
    <property type="match status" value="1"/>
</dbReference>
<evidence type="ECO:0000256" key="1">
    <source>
        <dbReference type="ARBA" id="ARBA00022679"/>
    </source>
</evidence>
<name>A0A6J6KJF3_9ZZZZ</name>
<reference evidence="5" key="1">
    <citation type="submission" date="2020-05" db="EMBL/GenBank/DDBJ databases">
        <authorList>
            <person name="Chiriac C."/>
            <person name="Salcher M."/>
            <person name="Ghai R."/>
            <person name="Kavagutti S V."/>
        </authorList>
    </citation>
    <scope>NUCLEOTIDE SEQUENCE</scope>
</reference>
<dbReference type="Gene3D" id="3.40.630.30">
    <property type="match status" value="1"/>
</dbReference>
<dbReference type="GO" id="GO:0016747">
    <property type="term" value="F:acyltransferase activity, transferring groups other than amino-acyl groups"/>
    <property type="evidence" value="ECO:0007669"/>
    <property type="project" value="InterPro"/>
</dbReference>
<evidence type="ECO:0000259" key="4">
    <source>
        <dbReference type="PROSITE" id="PS51186"/>
    </source>
</evidence>
<sequence length="303" mass="33558">MSLTILQRRAGAELAEAMADIDSLLEAVERADGQRPLSDHMWLDLRQGGRPGFAGLLGVQEDHDHLVAYCQVSRGNESWSLDLVVHPHHRYEMTTIGPEMLRAAIDIIRVEGGGHVHWWVFEPTPTYASLAADIGLSPGRTMLQLRVQLPLAHSTDIETCAFRVGTDEAQWLEVNNRAFADHPEQGHWSTETLAARFATEWFDPKGLLLHHENDQLAGFCWTKLHTDTTPHLGEIYVIAVDPNFARRGLGRALTIAGLQHLSAEGAPVGMLYVAADNLAALSLYRSLGFTTHHTQRAFVGDVQ</sequence>
<feature type="domain" description="N-acetyltransferase" evidence="4">
    <location>
        <begin position="12"/>
        <end position="156"/>
    </location>
</feature>
<dbReference type="NCBIfam" id="TIGR03448">
    <property type="entry name" value="mycothiol_MshD"/>
    <property type="match status" value="1"/>
</dbReference>
<dbReference type="Pfam" id="PF00583">
    <property type="entry name" value="Acetyltransf_1"/>
    <property type="match status" value="1"/>
</dbReference>
<keyword evidence="1" id="KW-0808">Transferase</keyword>
<evidence type="ECO:0000256" key="2">
    <source>
        <dbReference type="ARBA" id="ARBA00022737"/>
    </source>
</evidence>
<keyword evidence="2" id="KW-0677">Repeat</keyword>
<dbReference type="EMBL" id="CAEZWB010000089">
    <property type="protein sequence ID" value="CAB4649950.1"/>
    <property type="molecule type" value="Genomic_DNA"/>
</dbReference>
<dbReference type="InterPro" id="IPR000182">
    <property type="entry name" value="GNAT_dom"/>
</dbReference>
<dbReference type="InterPro" id="IPR017813">
    <property type="entry name" value="Mycothiol_AcTrfase"/>
</dbReference>
<evidence type="ECO:0000313" key="5">
    <source>
        <dbReference type="EMBL" id="CAB4649950.1"/>
    </source>
</evidence>
<dbReference type="PANTHER" id="PTHR43877">
    <property type="entry name" value="AMINOALKYLPHOSPHONATE N-ACETYLTRANSFERASE-RELATED-RELATED"/>
    <property type="match status" value="1"/>
</dbReference>
<dbReference type="CDD" id="cd04301">
    <property type="entry name" value="NAT_SF"/>
    <property type="match status" value="1"/>
</dbReference>
<evidence type="ECO:0000256" key="3">
    <source>
        <dbReference type="ARBA" id="ARBA00023315"/>
    </source>
</evidence>
<dbReference type="InterPro" id="IPR016181">
    <property type="entry name" value="Acyl_CoA_acyltransferase"/>
</dbReference>
<gene>
    <name evidence="5" type="ORF">UFOPK2166_00752</name>
</gene>
<accession>A0A6J6KJF3</accession>
<keyword evidence="3" id="KW-0012">Acyltransferase</keyword>
<feature type="domain" description="N-acetyltransferase" evidence="4">
    <location>
        <begin position="157"/>
        <end position="303"/>
    </location>
</feature>
<dbReference type="AlphaFoldDB" id="A0A6J6KJF3"/>